<keyword evidence="2" id="KW-0576">Peroxisome</keyword>
<dbReference type="PANTHER" id="PTHR13299">
    <property type="entry name" value="PEROXISOMAL MEMBRANE PROTEIN PEX16"/>
    <property type="match status" value="1"/>
</dbReference>
<keyword evidence="2" id="KW-0962">Peroxisome biogenesis</keyword>
<comment type="caution">
    <text evidence="3">The sequence shown here is derived from an EMBL/GenBank/DDBJ whole genome shotgun (WGS) entry which is preliminary data.</text>
</comment>
<gene>
    <name evidence="3" type="ORF">F3Y22_tig00001349pilonHSYRG00153</name>
</gene>
<dbReference type="GO" id="GO:0005778">
    <property type="term" value="C:peroxisomal membrane"/>
    <property type="evidence" value="ECO:0007669"/>
    <property type="project" value="UniProtKB-SubCell"/>
</dbReference>
<dbReference type="GO" id="GO:0007031">
    <property type="term" value="P:peroxisome organization"/>
    <property type="evidence" value="ECO:0007669"/>
    <property type="project" value="UniProtKB-KW"/>
</dbReference>
<sequence length="229" mass="25884">MNEHILDTAPDERHNDSADPWSFPYAKCLSVLSNLETLVEVEAEKYRGDKKWNFITEAIKVILRLALFRNCGYKMLLQGGETPNVEKDSEHTSLQHIIGGFQKLGVRNGPCWLQDDHGQNPWSVEGRALSALRKFGESGLMVSDQSWMQRIKQEHAIMEPRTSVIERPTLSRILSELYLFSGSKLSLVTRSGKSGKEQRFHLSDSENDEVHEYVGVLMSAATARIHAST</sequence>
<comment type="subcellular location">
    <subcellularLocation>
        <location evidence="2">Peroxisome membrane</location>
    </subcellularLocation>
</comment>
<proteinExistence type="inferred from homology"/>
<dbReference type="Pfam" id="PF08610">
    <property type="entry name" value="Pex16"/>
    <property type="match status" value="1"/>
</dbReference>
<dbReference type="EMBL" id="VEPZ02000116">
    <property type="protein sequence ID" value="KAE8733353.1"/>
    <property type="molecule type" value="Genomic_DNA"/>
</dbReference>
<evidence type="ECO:0000313" key="3">
    <source>
        <dbReference type="EMBL" id="KAE8733353.1"/>
    </source>
</evidence>
<evidence type="ECO:0000313" key="4">
    <source>
        <dbReference type="Proteomes" id="UP000436088"/>
    </source>
</evidence>
<evidence type="ECO:0000256" key="2">
    <source>
        <dbReference type="RuleBase" id="RU365003"/>
    </source>
</evidence>
<dbReference type="Proteomes" id="UP000436088">
    <property type="component" value="Unassembled WGS sequence"/>
</dbReference>
<comment type="similarity">
    <text evidence="1 2">Belongs to the peroxin-16 family.</text>
</comment>
<name>A0A6A3CVN4_HIBSY</name>
<protein>
    <recommendedName>
        <fullName evidence="2">Peroxisomal membrane protein PEX16</fullName>
    </recommendedName>
</protein>
<organism evidence="3 4">
    <name type="scientific">Hibiscus syriacus</name>
    <name type="common">Rose of Sharon</name>
    <dbReference type="NCBI Taxonomy" id="106335"/>
    <lineage>
        <taxon>Eukaryota</taxon>
        <taxon>Viridiplantae</taxon>
        <taxon>Streptophyta</taxon>
        <taxon>Embryophyta</taxon>
        <taxon>Tracheophyta</taxon>
        <taxon>Spermatophyta</taxon>
        <taxon>Magnoliopsida</taxon>
        <taxon>eudicotyledons</taxon>
        <taxon>Gunneridae</taxon>
        <taxon>Pentapetalae</taxon>
        <taxon>rosids</taxon>
        <taxon>malvids</taxon>
        <taxon>Malvales</taxon>
        <taxon>Malvaceae</taxon>
        <taxon>Malvoideae</taxon>
        <taxon>Hibiscus</taxon>
    </lineage>
</organism>
<dbReference type="InterPro" id="IPR013919">
    <property type="entry name" value="Pex16"/>
</dbReference>
<evidence type="ECO:0000256" key="1">
    <source>
        <dbReference type="ARBA" id="ARBA00009505"/>
    </source>
</evidence>
<dbReference type="PANTHER" id="PTHR13299:SF0">
    <property type="entry name" value="PEROXISOMAL MEMBRANE PROTEIN PEX16"/>
    <property type="match status" value="1"/>
</dbReference>
<keyword evidence="4" id="KW-1185">Reference proteome</keyword>
<accession>A0A6A3CVN4</accession>
<dbReference type="AlphaFoldDB" id="A0A6A3CVN4"/>
<reference evidence="3" key="1">
    <citation type="submission" date="2019-09" db="EMBL/GenBank/DDBJ databases">
        <title>Draft genome information of white flower Hibiscus syriacus.</title>
        <authorList>
            <person name="Kim Y.-M."/>
        </authorList>
    </citation>
    <scope>NUCLEOTIDE SEQUENCE [LARGE SCALE GENOMIC DNA]</scope>
    <source>
        <strain evidence="3">YM2019G1</strain>
    </source>
</reference>